<feature type="region of interest" description="Disordered" evidence="2">
    <location>
        <begin position="1"/>
        <end position="114"/>
    </location>
</feature>
<gene>
    <name evidence="4" type="ORF">DSL72_009359</name>
</gene>
<keyword evidence="1" id="KW-0479">Metal-binding</keyword>
<protein>
    <recommendedName>
        <fullName evidence="3">C2H2-type domain-containing protein</fullName>
    </recommendedName>
</protein>
<reference evidence="4" key="1">
    <citation type="submission" date="2020-10" db="EMBL/GenBank/DDBJ databases">
        <title>Genome Sequence of Monilinia vaccinii-corymbosi Sheds Light on Mummy Berry Disease Infection of Blueberry and Mating Type.</title>
        <authorList>
            <person name="Yow A.G."/>
            <person name="Zhang Y."/>
            <person name="Bansal K."/>
            <person name="Eacker S.M."/>
            <person name="Sullivan S."/>
            <person name="Liachko I."/>
            <person name="Cubeta M.A."/>
            <person name="Rollins J.A."/>
            <person name="Ashrafi H."/>
        </authorList>
    </citation>
    <scope>NUCLEOTIDE SEQUENCE</scope>
    <source>
        <strain evidence="4">RL-1</strain>
    </source>
</reference>
<dbReference type="GO" id="GO:0008270">
    <property type="term" value="F:zinc ion binding"/>
    <property type="evidence" value="ECO:0007669"/>
    <property type="project" value="UniProtKB-KW"/>
</dbReference>
<evidence type="ECO:0000256" key="2">
    <source>
        <dbReference type="SAM" id="MobiDB-lite"/>
    </source>
</evidence>
<evidence type="ECO:0000259" key="3">
    <source>
        <dbReference type="PROSITE" id="PS50157"/>
    </source>
</evidence>
<organism evidence="4 5">
    <name type="scientific">Monilinia vaccinii-corymbosi</name>
    <dbReference type="NCBI Taxonomy" id="61207"/>
    <lineage>
        <taxon>Eukaryota</taxon>
        <taxon>Fungi</taxon>
        <taxon>Dikarya</taxon>
        <taxon>Ascomycota</taxon>
        <taxon>Pezizomycotina</taxon>
        <taxon>Leotiomycetes</taxon>
        <taxon>Helotiales</taxon>
        <taxon>Sclerotiniaceae</taxon>
        <taxon>Monilinia</taxon>
    </lineage>
</organism>
<feature type="compositionally biased region" description="Basic and acidic residues" evidence="2">
    <location>
        <begin position="51"/>
        <end position="63"/>
    </location>
</feature>
<feature type="compositionally biased region" description="Polar residues" evidence="2">
    <location>
        <begin position="105"/>
        <end position="114"/>
    </location>
</feature>
<accession>A0A8A3PQW0</accession>
<feature type="compositionally biased region" description="Polar residues" evidence="2">
    <location>
        <begin position="134"/>
        <end position="157"/>
    </location>
</feature>
<evidence type="ECO:0000256" key="1">
    <source>
        <dbReference type="PROSITE-ProRule" id="PRU00042"/>
    </source>
</evidence>
<evidence type="ECO:0000313" key="4">
    <source>
        <dbReference type="EMBL" id="QSZ37265.1"/>
    </source>
</evidence>
<keyword evidence="1" id="KW-0862">Zinc</keyword>
<keyword evidence="5" id="KW-1185">Reference proteome</keyword>
<feature type="domain" description="C2H2-type" evidence="3">
    <location>
        <begin position="317"/>
        <end position="344"/>
    </location>
</feature>
<feature type="compositionally biased region" description="Polar residues" evidence="2">
    <location>
        <begin position="82"/>
        <end position="94"/>
    </location>
</feature>
<dbReference type="Proteomes" id="UP000672032">
    <property type="component" value="Chromosome 8"/>
</dbReference>
<dbReference type="AlphaFoldDB" id="A0A8A3PQW0"/>
<dbReference type="EMBL" id="CP063412">
    <property type="protein sequence ID" value="QSZ37265.1"/>
    <property type="molecule type" value="Genomic_DNA"/>
</dbReference>
<evidence type="ECO:0000313" key="5">
    <source>
        <dbReference type="Proteomes" id="UP000672032"/>
    </source>
</evidence>
<name>A0A8A3PQW0_9HELO</name>
<feature type="region of interest" description="Disordered" evidence="2">
    <location>
        <begin position="134"/>
        <end position="164"/>
    </location>
</feature>
<proteinExistence type="predicted"/>
<dbReference type="InterPro" id="IPR013087">
    <property type="entry name" value="Znf_C2H2_type"/>
</dbReference>
<keyword evidence="1" id="KW-0863">Zinc-finger</keyword>
<dbReference type="PROSITE" id="PS50157">
    <property type="entry name" value="ZINC_FINGER_C2H2_2"/>
    <property type="match status" value="1"/>
</dbReference>
<dbReference type="OrthoDB" id="3921198at2759"/>
<sequence length="519" mass="57092">MHPPSGGPPPEAYLRPPSSKSRPRRNSSIRTSYDPSLSRQASSSSQSAVNFEKKPIPPDKLEQASKLYTALRMKQGLAQRSPDPNATSPSSIGSFSAPGLPGPLTNGSRSSKGQTISSFDAISEYSSVISFDTASQSSAKSGQRNEAVSYKGNTVTQRTRRRLSPVDRAKTALIRFLGACQHCKSRNVKCPLEHHDIESLELAHQSNSIKQEFDSHDYSPTSPTCDPQIENGPSGQATPVTSRVHNEALVGIGSFFAPEVPFDDRELVVSPIAPDPLPEISPGQEDVYGLSGLITLDYSLIQHGCQFPLGVWDNSAYKCNFVDGDCQQSFADPEALQAHFETSHFEFTRIDPPLRCICTRCFFVNTNYACNCGGPVKLFVCGNYIQTTQYPPEPPTRQPNDYTVFDTPKLYSDSPHAYSEFIPGFNDNMARNFDNNTNTSLYSNGSNMYPSPNAGGFNTYNYDSTQPGGNRYNRHACTLTRGASLEASKILGIYTPVLDTYHYWPSALPLDHIYHHVKN</sequence>
<feature type="compositionally biased region" description="Low complexity" evidence="2">
    <location>
        <begin position="28"/>
        <end position="48"/>
    </location>
</feature>
<feature type="compositionally biased region" description="Pro residues" evidence="2">
    <location>
        <begin position="1"/>
        <end position="11"/>
    </location>
</feature>